<dbReference type="PANTHER" id="PTHR12277:SF81">
    <property type="entry name" value="PROTEIN ABHD13"/>
    <property type="match status" value="1"/>
</dbReference>
<dbReference type="InterPro" id="IPR029058">
    <property type="entry name" value="AB_hydrolase_fold"/>
</dbReference>
<protein>
    <submittedName>
        <fullName evidence="2">Protein bem46</fullName>
    </submittedName>
</protein>
<dbReference type="AlphaFoldDB" id="A0A369K781"/>
<dbReference type="Gene3D" id="3.40.50.1820">
    <property type="entry name" value="alpha/beta hydrolase"/>
    <property type="match status" value="1"/>
</dbReference>
<dbReference type="PANTHER" id="PTHR12277">
    <property type="entry name" value="ALPHA/BETA HYDROLASE DOMAIN-CONTAINING PROTEIN"/>
    <property type="match status" value="1"/>
</dbReference>
<sequence>MSPKITLRLFLRHGQNLLVYPIAYLPRYGEAVLTPAKYGMEYLAPLIRTPDSVDLSCYVIPQTEETLARDPQVFRDRVSDEKVYITAAAANARATVIMFHGNATHHWDDIPTAKEFFEMKCNVVMISYRGYGASRGGYANESGIRIDAQAVLEAVLKDPHLSRPPIILYGLSLGGGVAIDLASRNPSTISAIIVTNTFTSIPDIVRTWPIIGVFSFLCHQKWNSAGRMRHIPVTTPILMLSGRLDRVVPPKLMDRLWGTASKRGSSRWFWQGWRTKDTDETVPRPAYDVFKPFEYRSHNDTTFSSGYWETIQEFVAGVGERERCVRLPSNDTPCELSTARRWLSNMGLLEIEQLSTDAL</sequence>
<dbReference type="InParanoid" id="A0A369K781"/>
<dbReference type="GO" id="GO:0016020">
    <property type="term" value="C:membrane"/>
    <property type="evidence" value="ECO:0007669"/>
    <property type="project" value="TreeGrafter"/>
</dbReference>
<gene>
    <name evidence="2" type="primary">bem46_2</name>
    <name evidence="2" type="ORF">Hypma_014942</name>
</gene>
<feature type="domain" description="Serine aminopeptidase S33" evidence="1">
    <location>
        <begin position="91"/>
        <end position="204"/>
    </location>
</feature>
<dbReference type="InterPro" id="IPR022742">
    <property type="entry name" value="Hydrolase_4"/>
</dbReference>
<comment type="caution">
    <text evidence="2">The sequence shown here is derived from an EMBL/GenBank/DDBJ whole genome shotgun (WGS) entry which is preliminary data.</text>
</comment>
<evidence type="ECO:0000259" key="1">
    <source>
        <dbReference type="Pfam" id="PF12146"/>
    </source>
</evidence>
<reference evidence="2" key="1">
    <citation type="submission" date="2018-04" db="EMBL/GenBank/DDBJ databases">
        <title>Whole genome sequencing of Hypsizygus marmoreus.</title>
        <authorList>
            <person name="Choi I.-G."/>
            <person name="Min B."/>
            <person name="Kim J.-G."/>
            <person name="Kim S."/>
            <person name="Oh Y.-L."/>
            <person name="Kong W.-S."/>
            <person name="Park H."/>
            <person name="Jeong J."/>
            <person name="Song E.-S."/>
        </authorList>
    </citation>
    <scope>NUCLEOTIDE SEQUENCE [LARGE SCALE GENOMIC DNA]</scope>
    <source>
        <strain evidence="2">51987-8</strain>
    </source>
</reference>
<dbReference type="STRING" id="39966.A0A369K781"/>
<organism evidence="2 3">
    <name type="scientific">Hypsizygus marmoreus</name>
    <name type="common">White beech mushroom</name>
    <name type="synonym">Agaricus marmoreus</name>
    <dbReference type="NCBI Taxonomy" id="39966"/>
    <lineage>
        <taxon>Eukaryota</taxon>
        <taxon>Fungi</taxon>
        <taxon>Dikarya</taxon>
        <taxon>Basidiomycota</taxon>
        <taxon>Agaricomycotina</taxon>
        <taxon>Agaricomycetes</taxon>
        <taxon>Agaricomycetidae</taxon>
        <taxon>Agaricales</taxon>
        <taxon>Tricholomatineae</taxon>
        <taxon>Lyophyllaceae</taxon>
        <taxon>Hypsizygus</taxon>
    </lineage>
</organism>
<evidence type="ECO:0000313" key="2">
    <source>
        <dbReference type="EMBL" id="RDB28525.1"/>
    </source>
</evidence>
<dbReference type="OrthoDB" id="10249433at2759"/>
<dbReference type="Proteomes" id="UP000076154">
    <property type="component" value="Unassembled WGS sequence"/>
</dbReference>
<keyword evidence="3" id="KW-1185">Reference proteome</keyword>
<dbReference type="Pfam" id="PF12146">
    <property type="entry name" value="Hydrolase_4"/>
    <property type="match status" value="1"/>
</dbReference>
<dbReference type="GO" id="GO:0008474">
    <property type="term" value="F:palmitoyl-(protein) hydrolase activity"/>
    <property type="evidence" value="ECO:0007669"/>
    <property type="project" value="TreeGrafter"/>
</dbReference>
<evidence type="ECO:0000313" key="3">
    <source>
        <dbReference type="Proteomes" id="UP000076154"/>
    </source>
</evidence>
<dbReference type="SUPFAM" id="SSF53474">
    <property type="entry name" value="alpha/beta-Hydrolases"/>
    <property type="match status" value="1"/>
</dbReference>
<dbReference type="EMBL" id="LUEZ02000010">
    <property type="protein sequence ID" value="RDB28525.1"/>
    <property type="molecule type" value="Genomic_DNA"/>
</dbReference>
<accession>A0A369K781</accession>
<proteinExistence type="predicted"/>
<name>A0A369K781_HYPMA</name>